<proteinExistence type="predicted"/>
<dbReference type="InterPro" id="IPR036322">
    <property type="entry name" value="WD40_repeat_dom_sf"/>
</dbReference>
<feature type="compositionally biased region" description="Gly residues" evidence="2">
    <location>
        <begin position="82"/>
        <end position="91"/>
    </location>
</feature>
<dbReference type="Proteomes" id="UP001211907">
    <property type="component" value="Unassembled WGS sequence"/>
</dbReference>
<feature type="non-terminal residue" evidence="3">
    <location>
        <position position="161"/>
    </location>
</feature>
<gene>
    <name evidence="3" type="ORF">HK100_006263</name>
</gene>
<evidence type="ECO:0000256" key="2">
    <source>
        <dbReference type="SAM" id="MobiDB-lite"/>
    </source>
</evidence>
<dbReference type="InterPro" id="IPR015943">
    <property type="entry name" value="WD40/YVTN_repeat-like_dom_sf"/>
</dbReference>
<organism evidence="3 4">
    <name type="scientific">Physocladia obscura</name>
    <dbReference type="NCBI Taxonomy" id="109957"/>
    <lineage>
        <taxon>Eukaryota</taxon>
        <taxon>Fungi</taxon>
        <taxon>Fungi incertae sedis</taxon>
        <taxon>Chytridiomycota</taxon>
        <taxon>Chytridiomycota incertae sedis</taxon>
        <taxon>Chytridiomycetes</taxon>
        <taxon>Chytridiales</taxon>
        <taxon>Chytriomycetaceae</taxon>
        <taxon>Physocladia</taxon>
    </lineage>
</organism>
<name>A0AAD5SQR9_9FUNG</name>
<feature type="non-terminal residue" evidence="3">
    <location>
        <position position="1"/>
    </location>
</feature>
<evidence type="ECO:0000313" key="4">
    <source>
        <dbReference type="Proteomes" id="UP001211907"/>
    </source>
</evidence>
<evidence type="ECO:0000313" key="3">
    <source>
        <dbReference type="EMBL" id="KAJ3094124.1"/>
    </source>
</evidence>
<keyword evidence="4" id="KW-1185">Reference proteome</keyword>
<accession>A0AAD5SQR9</accession>
<dbReference type="PROSITE" id="PS50082">
    <property type="entry name" value="WD_REPEATS_2"/>
    <property type="match status" value="1"/>
</dbReference>
<comment type="caution">
    <text evidence="3">The sequence shown here is derived from an EMBL/GenBank/DDBJ whole genome shotgun (WGS) entry which is preliminary data.</text>
</comment>
<dbReference type="SUPFAM" id="SSF50978">
    <property type="entry name" value="WD40 repeat-like"/>
    <property type="match status" value="1"/>
</dbReference>
<dbReference type="EMBL" id="JADGJH010002909">
    <property type="protein sequence ID" value="KAJ3094124.1"/>
    <property type="molecule type" value="Genomic_DNA"/>
</dbReference>
<dbReference type="AlphaFoldDB" id="A0AAD5SQR9"/>
<evidence type="ECO:0000256" key="1">
    <source>
        <dbReference type="PROSITE-ProRule" id="PRU00221"/>
    </source>
</evidence>
<feature type="repeat" description="WD" evidence="1">
    <location>
        <begin position="136"/>
        <end position="161"/>
    </location>
</feature>
<dbReference type="PROSITE" id="PS50294">
    <property type="entry name" value="WD_REPEATS_REGION"/>
    <property type="match status" value="1"/>
</dbReference>
<dbReference type="Gene3D" id="2.130.10.10">
    <property type="entry name" value="YVTN repeat-like/Quinoprotein amine dehydrogenase"/>
    <property type="match status" value="1"/>
</dbReference>
<reference evidence="3" key="1">
    <citation type="submission" date="2020-05" db="EMBL/GenBank/DDBJ databases">
        <title>Phylogenomic resolution of chytrid fungi.</title>
        <authorList>
            <person name="Stajich J.E."/>
            <person name="Amses K."/>
            <person name="Simmons R."/>
            <person name="Seto K."/>
            <person name="Myers J."/>
            <person name="Bonds A."/>
            <person name="Quandt C.A."/>
            <person name="Barry K."/>
            <person name="Liu P."/>
            <person name="Grigoriev I."/>
            <person name="Longcore J.E."/>
            <person name="James T.Y."/>
        </authorList>
    </citation>
    <scope>NUCLEOTIDE SEQUENCE</scope>
    <source>
        <strain evidence="3">JEL0513</strain>
    </source>
</reference>
<feature type="region of interest" description="Disordered" evidence="2">
    <location>
        <begin position="68"/>
        <end position="99"/>
    </location>
</feature>
<sequence>EEEPRYVAVNSYDNVMRVYDRGFSPPEQLPRMVHALKGHKNKNWPIKSSFFRPKDGISSSGSGTILGLTKRNSSTGDDLAGGVSGGGGKGDGIAADGSETSINEPTMLLATGSADPYVYLYSLSSAQGSNELPQRLEGHTDRVYATSFHPTDAILASCSAD</sequence>
<protein>
    <submittedName>
        <fullName evidence="3">Uncharacterized protein</fullName>
    </submittedName>
</protein>
<dbReference type="InterPro" id="IPR001680">
    <property type="entry name" value="WD40_rpt"/>
</dbReference>
<keyword evidence="1" id="KW-0853">WD repeat</keyword>
<dbReference type="Pfam" id="PF00400">
    <property type="entry name" value="WD40"/>
    <property type="match status" value="1"/>
</dbReference>